<dbReference type="GO" id="GO:0009432">
    <property type="term" value="P:SOS response"/>
    <property type="evidence" value="ECO:0007669"/>
    <property type="project" value="TreeGrafter"/>
</dbReference>
<dbReference type="Proteomes" id="UP000294194">
    <property type="component" value="Unassembled WGS sequence"/>
</dbReference>
<dbReference type="Gene3D" id="3.40.50.300">
    <property type="entry name" value="P-loop containing nucleotide triphosphate hydrolases"/>
    <property type="match status" value="2"/>
</dbReference>
<sequence>MIEEISIRNLGVIGEARLPLGPGFTAITGETGAGKTMVVTALGLLLGERSDAAAIRSGADSAVVEGHWQIDDGGAVAERVRDAGGDLDDGELILGRSVSQEGRSRAVVGGRAAPVGVLGEIGQQLVVVHGQSDQVRLRSATAQREALDRFAGTELATLLGSYQETYRRWQSNQGELDVLVAERDRRQREAEELRVAMTEIENAAPRRGEDVELSERSDRLTNLEDLRLAAAQSLELVSAQAGDDAPDALTLLDSARRQIERVVDHDPSLAPITEALTVATVAVTEVSGLLSTYLSGLDSDGGRELESVQERRSELAALVRKFGTSLDEVIDYLDTGSGRLLELDNDSDRIDALGSQVEADRADLVDLAARLSELRRDYAVRLSERVTGELAALAMASARVTVEVTDRSEYSLTGKDQVAILLQPHSGADPRPLGRGASGGELSRVMLAIEVVIAGSDPVPTFIFDEVDAGVGGASAIEIGRRLARLSRTAQVIVVTHLAQVAAFATNHLSVTKDSDGSVTASSVTQLHGEERIAEMARLLSGLPDSESGLQHARELIETARALDS</sequence>
<evidence type="ECO:0000256" key="9">
    <source>
        <dbReference type="PIRNR" id="PIRNR003128"/>
    </source>
</evidence>
<keyword evidence="5 9" id="KW-0227">DNA damage</keyword>
<evidence type="ECO:0000256" key="4">
    <source>
        <dbReference type="ARBA" id="ARBA00022741"/>
    </source>
</evidence>
<keyword evidence="12" id="KW-1185">Reference proteome</keyword>
<keyword evidence="7 9" id="KW-0234">DNA repair</keyword>
<dbReference type="EMBL" id="SISG01000001">
    <property type="protein sequence ID" value="TBN56163.1"/>
    <property type="molecule type" value="Genomic_DNA"/>
</dbReference>
<reference evidence="12" key="1">
    <citation type="submission" date="2019-02" db="EMBL/GenBank/DDBJ databases">
        <title>Glaciihabitans arcticus sp. nov., a psychrotolerant bacterium isolated from polar soil.</title>
        <authorList>
            <person name="Dahal R.H."/>
        </authorList>
    </citation>
    <scope>NUCLEOTIDE SEQUENCE [LARGE SCALE GENOMIC DNA]</scope>
    <source>
        <strain evidence="12">RP-3-7</strain>
    </source>
</reference>
<evidence type="ECO:0000256" key="7">
    <source>
        <dbReference type="ARBA" id="ARBA00023204"/>
    </source>
</evidence>
<dbReference type="CDD" id="cd03241">
    <property type="entry name" value="ABC_RecN"/>
    <property type="match status" value="1"/>
</dbReference>
<evidence type="ECO:0000256" key="6">
    <source>
        <dbReference type="ARBA" id="ARBA00022840"/>
    </source>
</evidence>
<dbReference type="InterPro" id="IPR027417">
    <property type="entry name" value="P-loop_NTPase"/>
</dbReference>
<keyword evidence="4" id="KW-0547">Nucleotide-binding</keyword>
<comment type="caution">
    <text evidence="11">The sequence shown here is derived from an EMBL/GenBank/DDBJ whole genome shotgun (WGS) entry which is preliminary data.</text>
</comment>
<dbReference type="FunFam" id="3.40.50.300:FF:000319">
    <property type="entry name" value="DNA repair protein RecN"/>
    <property type="match status" value="1"/>
</dbReference>
<feature type="domain" description="RecF/RecN/SMC N-terminal" evidence="10">
    <location>
        <begin position="2"/>
        <end position="517"/>
    </location>
</feature>
<dbReference type="GO" id="GO:0005524">
    <property type="term" value="F:ATP binding"/>
    <property type="evidence" value="ECO:0007669"/>
    <property type="project" value="UniProtKB-KW"/>
</dbReference>
<evidence type="ECO:0000256" key="3">
    <source>
        <dbReference type="ARBA" id="ARBA00021315"/>
    </source>
</evidence>
<evidence type="ECO:0000256" key="2">
    <source>
        <dbReference type="ARBA" id="ARBA00009441"/>
    </source>
</evidence>
<dbReference type="GO" id="GO:0006281">
    <property type="term" value="P:DNA repair"/>
    <property type="evidence" value="ECO:0007669"/>
    <property type="project" value="UniProtKB-KW"/>
</dbReference>
<dbReference type="Pfam" id="PF02463">
    <property type="entry name" value="SMC_N"/>
    <property type="match status" value="1"/>
</dbReference>
<evidence type="ECO:0000256" key="5">
    <source>
        <dbReference type="ARBA" id="ARBA00022763"/>
    </source>
</evidence>
<evidence type="ECO:0000256" key="1">
    <source>
        <dbReference type="ARBA" id="ARBA00003618"/>
    </source>
</evidence>
<gene>
    <name evidence="11" type="primary">recN</name>
    <name evidence="11" type="ORF">EYE40_01455</name>
</gene>
<dbReference type="AlphaFoldDB" id="A0A4Q9GUC7"/>
<dbReference type="GO" id="GO:0043590">
    <property type="term" value="C:bacterial nucleoid"/>
    <property type="evidence" value="ECO:0007669"/>
    <property type="project" value="TreeGrafter"/>
</dbReference>
<dbReference type="PANTHER" id="PTHR11059">
    <property type="entry name" value="DNA REPAIR PROTEIN RECN"/>
    <property type="match status" value="1"/>
</dbReference>
<evidence type="ECO:0000313" key="12">
    <source>
        <dbReference type="Proteomes" id="UP000294194"/>
    </source>
</evidence>
<keyword evidence="6" id="KW-0067">ATP-binding</keyword>
<comment type="function">
    <text evidence="1 9">May be involved in recombinational repair of damaged DNA.</text>
</comment>
<evidence type="ECO:0000256" key="8">
    <source>
        <dbReference type="ARBA" id="ARBA00033408"/>
    </source>
</evidence>
<evidence type="ECO:0000259" key="10">
    <source>
        <dbReference type="Pfam" id="PF02463"/>
    </source>
</evidence>
<dbReference type="GO" id="GO:0006310">
    <property type="term" value="P:DNA recombination"/>
    <property type="evidence" value="ECO:0007669"/>
    <property type="project" value="InterPro"/>
</dbReference>
<protein>
    <recommendedName>
        <fullName evidence="3 9">DNA repair protein RecN</fullName>
    </recommendedName>
    <alternativeName>
        <fullName evidence="8 9">Recombination protein N</fullName>
    </alternativeName>
</protein>
<name>A0A4Q9GUC7_9MICO</name>
<dbReference type="PANTHER" id="PTHR11059:SF0">
    <property type="entry name" value="DNA REPAIR PROTEIN RECN"/>
    <property type="match status" value="1"/>
</dbReference>
<dbReference type="InterPro" id="IPR003395">
    <property type="entry name" value="RecF/RecN/SMC_N"/>
</dbReference>
<proteinExistence type="inferred from homology"/>
<dbReference type="PIRSF" id="PIRSF003128">
    <property type="entry name" value="RecN"/>
    <property type="match status" value="1"/>
</dbReference>
<dbReference type="SUPFAM" id="SSF52540">
    <property type="entry name" value="P-loop containing nucleoside triphosphate hydrolases"/>
    <property type="match status" value="1"/>
</dbReference>
<organism evidence="11 12">
    <name type="scientific">Glaciihabitans arcticus</name>
    <dbReference type="NCBI Taxonomy" id="2668039"/>
    <lineage>
        <taxon>Bacteria</taxon>
        <taxon>Bacillati</taxon>
        <taxon>Actinomycetota</taxon>
        <taxon>Actinomycetes</taxon>
        <taxon>Micrococcales</taxon>
        <taxon>Microbacteriaceae</taxon>
        <taxon>Glaciihabitans</taxon>
    </lineage>
</organism>
<dbReference type="NCBIfam" id="TIGR00634">
    <property type="entry name" value="recN"/>
    <property type="match status" value="1"/>
</dbReference>
<accession>A0A4Q9GUC7</accession>
<evidence type="ECO:0000313" key="11">
    <source>
        <dbReference type="EMBL" id="TBN56163.1"/>
    </source>
</evidence>
<dbReference type="RefSeq" id="WP_130980273.1">
    <property type="nucleotide sequence ID" value="NZ_SISG01000001.1"/>
</dbReference>
<comment type="similarity">
    <text evidence="2 9">Belongs to the RecN family.</text>
</comment>
<dbReference type="InterPro" id="IPR004604">
    <property type="entry name" value="DNA_recomb/repair_RecN"/>
</dbReference>